<evidence type="ECO:0000256" key="8">
    <source>
        <dbReference type="SAM" id="Phobius"/>
    </source>
</evidence>
<evidence type="ECO:0000256" key="3">
    <source>
        <dbReference type="ARBA" id="ARBA00022475"/>
    </source>
</evidence>
<reference evidence="10" key="1">
    <citation type="submission" date="2022-06" db="EMBL/GenBank/DDBJ databases">
        <title>WGS of actinobacteria.</title>
        <authorList>
            <person name="Thawai C."/>
        </authorList>
    </citation>
    <scope>NUCLEOTIDE SEQUENCE</scope>
    <source>
        <strain evidence="10">AA8</strain>
    </source>
</reference>
<sequence length="426" mass="44320">MTAPSRGGPAEAAPAPASAKPGSRMFASLAVRNYRYFFFGQFISNSGTWMQFVAQDWLVFHLTGSTFAVGVTTALQFLPVLLLGLFGGVVADRYPKRRILLTTQGAMGLFAAALAVLTLTDVVVVAHVYVFAFLLGLMNVFANPAIQTFVPEMVGPERVANAVSLGAVNFQSARLLGPAAAGPLIVVIGSGWAFALNALSYVAVIASLLAVRASELRPATPQRREKGQIRAGLRHVREHPELIRPIVLVGFVCTFGFNFPTLLSGFAYNVFDGGAKEFGFLTTAVGLGALAGALMSARRRSSRTVVLVGTAAAFGALEAVTALAPSVWLFGALMVLVGLLSVTFSTTANSLVQLHTDPAMRGRVMGLYMLVYTGGTPIGGPVVGWAVQHYGARAGILACGLVAVAAAAIVGLIALRAPRAGAVAGG</sequence>
<dbReference type="InterPro" id="IPR036259">
    <property type="entry name" value="MFS_trans_sf"/>
</dbReference>
<dbReference type="AlphaFoldDB" id="A0A9X2LGE4"/>
<keyword evidence="4 8" id="KW-0812">Transmembrane</keyword>
<accession>A0A9X2LGE4</accession>
<protein>
    <submittedName>
        <fullName evidence="10">MFS transporter</fullName>
    </submittedName>
</protein>
<dbReference type="GO" id="GO:0005886">
    <property type="term" value="C:plasma membrane"/>
    <property type="evidence" value="ECO:0007669"/>
    <property type="project" value="UniProtKB-SubCell"/>
</dbReference>
<proteinExistence type="predicted"/>
<keyword evidence="11" id="KW-1185">Reference proteome</keyword>
<dbReference type="PANTHER" id="PTHR23513">
    <property type="entry name" value="INTEGRAL MEMBRANE EFFLUX PROTEIN-RELATED"/>
    <property type="match status" value="1"/>
</dbReference>
<keyword evidence="6 8" id="KW-0472">Membrane</keyword>
<feature type="region of interest" description="Disordered" evidence="7">
    <location>
        <begin position="1"/>
        <end position="21"/>
    </location>
</feature>
<dbReference type="EMBL" id="JANIID010000010">
    <property type="protein sequence ID" value="MCQ8770916.1"/>
    <property type="molecule type" value="Genomic_DNA"/>
</dbReference>
<keyword evidence="2" id="KW-0813">Transport</keyword>
<keyword evidence="5 8" id="KW-1133">Transmembrane helix</keyword>
<feature type="transmembrane region" description="Helical" evidence="8">
    <location>
        <begin position="184"/>
        <end position="211"/>
    </location>
</feature>
<evidence type="ECO:0000256" key="4">
    <source>
        <dbReference type="ARBA" id="ARBA00022692"/>
    </source>
</evidence>
<evidence type="ECO:0000313" key="10">
    <source>
        <dbReference type="EMBL" id="MCQ8770916.1"/>
    </source>
</evidence>
<evidence type="ECO:0000256" key="7">
    <source>
        <dbReference type="SAM" id="MobiDB-lite"/>
    </source>
</evidence>
<dbReference type="GO" id="GO:0022857">
    <property type="term" value="F:transmembrane transporter activity"/>
    <property type="evidence" value="ECO:0007669"/>
    <property type="project" value="InterPro"/>
</dbReference>
<feature type="domain" description="Major facilitator superfamily (MFS) profile" evidence="9">
    <location>
        <begin position="33"/>
        <end position="418"/>
    </location>
</feature>
<dbReference type="CDD" id="cd06173">
    <property type="entry name" value="MFS_MefA_like"/>
    <property type="match status" value="1"/>
</dbReference>
<dbReference type="Proteomes" id="UP001142374">
    <property type="component" value="Unassembled WGS sequence"/>
</dbReference>
<dbReference type="InterPro" id="IPR010290">
    <property type="entry name" value="TM_effector"/>
</dbReference>
<feature type="transmembrane region" description="Helical" evidence="8">
    <location>
        <begin position="304"/>
        <end position="324"/>
    </location>
</feature>
<gene>
    <name evidence="10" type="ORF">NQU55_14215</name>
</gene>
<comment type="caution">
    <text evidence="10">The sequence shown here is derived from an EMBL/GenBank/DDBJ whole genome shotgun (WGS) entry which is preliminary data.</text>
</comment>
<feature type="transmembrane region" description="Helical" evidence="8">
    <location>
        <begin position="109"/>
        <end position="135"/>
    </location>
</feature>
<organism evidence="10 11">
    <name type="scientific">Streptomyces telluris</name>
    <dbReference type="NCBI Taxonomy" id="2720021"/>
    <lineage>
        <taxon>Bacteria</taxon>
        <taxon>Bacillati</taxon>
        <taxon>Actinomycetota</taxon>
        <taxon>Actinomycetes</taxon>
        <taxon>Kitasatosporales</taxon>
        <taxon>Streptomycetaceae</taxon>
        <taxon>Streptomyces</taxon>
    </lineage>
</organism>
<evidence type="ECO:0000256" key="1">
    <source>
        <dbReference type="ARBA" id="ARBA00004651"/>
    </source>
</evidence>
<dbReference type="PROSITE" id="PS50850">
    <property type="entry name" value="MFS"/>
    <property type="match status" value="1"/>
</dbReference>
<dbReference type="InterPro" id="IPR020846">
    <property type="entry name" value="MFS_dom"/>
</dbReference>
<feature type="transmembrane region" description="Helical" evidence="8">
    <location>
        <begin position="330"/>
        <end position="352"/>
    </location>
</feature>
<evidence type="ECO:0000313" key="11">
    <source>
        <dbReference type="Proteomes" id="UP001142374"/>
    </source>
</evidence>
<feature type="transmembrane region" description="Helical" evidence="8">
    <location>
        <begin position="364"/>
        <end position="388"/>
    </location>
</feature>
<evidence type="ECO:0000256" key="5">
    <source>
        <dbReference type="ARBA" id="ARBA00022989"/>
    </source>
</evidence>
<evidence type="ECO:0000259" key="9">
    <source>
        <dbReference type="PROSITE" id="PS50850"/>
    </source>
</evidence>
<feature type="transmembrane region" description="Helical" evidence="8">
    <location>
        <begin position="34"/>
        <end position="54"/>
    </location>
</feature>
<feature type="transmembrane region" description="Helical" evidence="8">
    <location>
        <begin position="394"/>
        <end position="415"/>
    </location>
</feature>
<evidence type="ECO:0000256" key="6">
    <source>
        <dbReference type="ARBA" id="ARBA00023136"/>
    </source>
</evidence>
<feature type="transmembrane region" description="Helical" evidence="8">
    <location>
        <begin position="242"/>
        <end position="266"/>
    </location>
</feature>
<evidence type="ECO:0000256" key="2">
    <source>
        <dbReference type="ARBA" id="ARBA00022448"/>
    </source>
</evidence>
<dbReference type="PANTHER" id="PTHR23513:SF11">
    <property type="entry name" value="STAPHYLOFERRIN A TRANSPORTER"/>
    <property type="match status" value="1"/>
</dbReference>
<dbReference type="RefSeq" id="WP_168095931.1">
    <property type="nucleotide sequence ID" value="NZ_JAATER010000519.1"/>
</dbReference>
<feature type="transmembrane region" description="Helical" evidence="8">
    <location>
        <begin position="278"/>
        <end position="297"/>
    </location>
</feature>
<name>A0A9X2LGE4_9ACTN</name>
<dbReference type="Pfam" id="PF05977">
    <property type="entry name" value="MFS_3"/>
    <property type="match status" value="1"/>
</dbReference>
<dbReference type="SUPFAM" id="SSF103473">
    <property type="entry name" value="MFS general substrate transporter"/>
    <property type="match status" value="1"/>
</dbReference>
<dbReference type="Gene3D" id="1.20.1250.20">
    <property type="entry name" value="MFS general substrate transporter like domains"/>
    <property type="match status" value="1"/>
</dbReference>
<feature type="transmembrane region" description="Helical" evidence="8">
    <location>
        <begin position="66"/>
        <end position="89"/>
    </location>
</feature>
<keyword evidence="3" id="KW-1003">Cell membrane</keyword>
<comment type="subcellular location">
    <subcellularLocation>
        <location evidence="1">Cell membrane</location>
        <topology evidence="1">Multi-pass membrane protein</topology>
    </subcellularLocation>
</comment>